<gene>
    <name evidence="1" type="ORF">BWQ96_03593</name>
</gene>
<dbReference type="OrthoDB" id="1910373at2759"/>
<accession>A0A2V3IWS3</accession>
<comment type="caution">
    <text evidence="1">The sequence shown here is derived from an EMBL/GenBank/DDBJ whole genome shotgun (WGS) entry which is preliminary data.</text>
</comment>
<protein>
    <submittedName>
        <fullName evidence="1">Uncharacterized protein</fullName>
    </submittedName>
</protein>
<dbReference type="Proteomes" id="UP000247409">
    <property type="component" value="Unassembled WGS sequence"/>
</dbReference>
<proteinExistence type="predicted"/>
<dbReference type="EMBL" id="NBIV01000035">
    <property type="protein sequence ID" value="PXF46604.1"/>
    <property type="molecule type" value="Genomic_DNA"/>
</dbReference>
<dbReference type="AlphaFoldDB" id="A0A2V3IWS3"/>
<organism evidence="1 2">
    <name type="scientific">Gracilariopsis chorda</name>
    <dbReference type="NCBI Taxonomy" id="448386"/>
    <lineage>
        <taxon>Eukaryota</taxon>
        <taxon>Rhodophyta</taxon>
        <taxon>Florideophyceae</taxon>
        <taxon>Rhodymeniophycidae</taxon>
        <taxon>Gracilariales</taxon>
        <taxon>Gracilariaceae</taxon>
        <taxon>Gracilariopsis</taxon>
    </lineage>
</organism>
<evidence type="ECO:0000313" key="2">
    <source>
        <dbReference type="Proteomes" id="UP000247409"/>
    </source>
</evidence>
<keyword evidence="2" id="KW-1185">Reference proteome</keyword>
<evidence type="ECO:0000313" key="1">
    <source>
        <dbReference type="EMBL" id="PXF46604.1"/>
    </source>
</evidence>
<sequence length="189" mass="21166">MLRSLTSTASRLARQRSFATATGDSLREPVKRACTALLDAEWVDADESIYELTEKAESLISQYRDVYNQQGAVQDALYDDVRQLHVLKEAAKITDAYSEFVEVIIRDHEDMLGTFGDNPEIPENGAKQALQILDDYGRLVAAIEDKHISRKLQDELGRKMVLVKMLLSVDNFSAVVYPVAGDRLVTSTK</sequence>
<name>A0A2V3IWS3_9FLOR</name>
<reference evidence="1 2" key="1">
    <citation type="journal article" date="2018" name="Mol. Biol. Evol.">
        <title>Analysis of the draft genome of the red seaweed Gracilariopsis chorda provides insights into genome size evolution in Rhodophyta.</title>
        <authorList>
            <person name="Lee J."/>
            <person name="Yang E.C."/>
            <person name="Graf L."/>
            <person name="Yang J.H."/>
            <person name="Qiu H."/>
            <person name="Zel Zion U."/>
            <person name="Chan C.X."/>
            <person name="Stephens T.G."/>
            <person name="Weber A.P.M."/>
            <person name="Boo G.H."/>
            <person name="Boo S.M."/>
            <person name="Kim K.M."/>
            <person name="Shin Y."/>
            <person name="Jung M."/>
            <person name="Lee S.J."/>
            <person name="Yim H.S."/>
            <person name="Lee J.H."/>
            <person name="Bhattacharya D."/>
            <person name="Yoon H.S."/>
        </authorList>
    </citation>
    <scope>NUCLEOTIDE SEQUENCE [LARGE SCALE GENOMIC DNA]</scope>
    <source>
        <strain evidence="1 2">SKKU-2015</strain>
        <tissue evidence="1">Whole body</tissue>
    </source>
</reference>